<dbReference type="Proteomes" id="UP000234335">
    <property type="component" value="Unassembled WGS sequence"/>
</dbReference>
<comment type="caution">
    <text evidence="2">The sequence shown here is derived from an EMBL/GenBank/DDBJ whole genome shotgun (WGS) entry which is preliminary data.</text>
</comment>
<reference evidence="2 3" key="1">
    <citation type="submission" date="2017-12" db="EMBL/GenBank/DDBJ databases">
        <title>Phylogenetic diversity of female urinary microbiome.</title>
        <authorList>
            <person name="Thomas-White K."/>
            <person name="Wolfe A.J."/>
        </authorList>
    </citation>
    <scope>NUCLEOTIDE SEQUENCE [LARGE SCALE GENOMIC DNA]</scope>
    <source>
        <strain evidence="2 3">UMB0119</strain>
    </source>
</reference>
<dbReference type="SUPFAM" id="SSF89447">
    <property type="entry name" value="AbrB/MazE/MraZ-like"/>
    <property type="match status" value="1"/>
</dbReference>
<evidence type="ECO:0000313" key="2">
    <source>
        <dbReference type="EMBL" id="PKZ17018.1"/>
    </source>
</evidence>
<dbReference type="InterPro" id="IPR037914">
    <property type="entry name" value="SpoVT-AbrB_sf"/>
</dbReference>
<gene>
    <name evidence="2" type="ORF">CYJ34_04330</name>
</gene>
<dbReference type="AlphaFoldDB" id="A0A2I1MA78"/>
<evidence type="ECO:0000313" key="3">
    <source>
        <dbReference type="Proteomes" id="UP000234335"/>
    </source>
</evidence>
<protein>
    <submittedName>
        <fullName evidence="2">AbrB family transcriptional regulator</fullName>
    </submittedName>
</protein>
<evidence type="ECO:0000259" key="1">
    <source>
        <dbReference type="SMART" id="SM00966"/>
    </source>
</evidence>
<dbReference type="SMART" id="SM00966">
    <property type="entry name" value="SpoVT_AbrB"/>
    <property type="match status" value="1"/>
</dbReference>
<dbReference type="Gene3D" id="2.10.260.10">
    <property type="match status" value="1"/>
</dbReference>
<organism evidence="2 3">
    <name type="scientific">Anaerococcus octavius</name>
    <dbReference type="NCBI Taxonomy" id="54007"/>
    <lineage>
        <taxon>Bacteria</taxon>
        <taxon>Bacillati</taxon>
        <taxon>Bacillota</taxon>
        <taxon>Tissierellia</taxon>
        <taxon>Tissierellales</taxon>
        <taxon>Peptoniphilaceae</taxon>
        <taxon>Anaerococcus</taxon>
    </lineage>
</organism>
<accession>A0A2I1MA78</accession>
<name>A0A2I1MA78_9FIRM</name>
<feature type="domain" description="SpoVT-AbrB" evidence="1">
    <location>
        <begin position="29"/>
        <end position="75"/>
    </location>
</feature>
<dbReference type="InterPro" id="IPR007159">
    <property type="entry name" value="SpoVT-AbrB_dom"/>
</dbReference>
<dbReference type="EMBL" id="PKGS01000002">
    <property type="protein sequence ID" value="PKZ17018.1"/>
    <property type="molecule type" value="Genomic_DNA"/>
</dbReference>
<proteinExistence type="predicted"/>
<dbReference type="GO" id="GO:0003677">
    <property type="term" value="F:DNA binding"/>
    <property type="evidence" value="ECO:0007669"/>
    <property type="project" value="InterPro"/>
</dbReference>
<sequence length="85" mass="9505">MKKSKQSHTNLEYENKTEKNEQGFYAWTAKVGTKGQIVIPKEARQLFHIESGDTILLLGDQDQGIALISGDKMAEMLQAIKGKIL</sequence>
<dbReference type="NCBIfam" id="TIGR01439">
    <property type="entry name" value="lp_hng_hel_AbrB"/>
    <property type="match status" value="1"/>
</dbReference>
<dbReference type="Pfam" id="PF04014">
    <property type="entry name" value="MazE_antitoxin"/>
    <property type="match status" value="1"/>
</dbReference>
<keyword evidence="3" id="KW-1185">Reference proteome</keyword>
<dbReference type="RefSeq" id="WP_101540117.1">
    <property type="nucleotide sequence ID" value="NZ_CALTZC010000032.1"/>
</dbReference>